<evidence type="ECO:0000313" key="3">
    <source>
        <dbReference type="EMBL" id="VFT87493.1"/>
    </source>
</evidence>
<evidence type="ECO:0000313" key="4">
    <source>
        <dbReference type="Proteomes" id="UP000332933"/>
    </source>
</evidence>
<feature type="transmembrane region" description="Helical" evidence="1">
    <location>
        <begin position="12"/>
        <end position="35"/>
    </location>
</feature>
<keyword evidence="1" id="KW-0472">Membrane</keyword>
<name>A0A485KRA4_9STRA</name>
<protein>
    <submittedName>
        <fullName evidence="3">Aste57867_10621 protein</fullName>
    </submittedName>
</protein>
<keyword evidence="1" id="KW-1133">Transmembrane helix</keyword>
<gene>
    <name evidence="3" type="primary">Aste57867_10621</name>
    <name evidence="2" type="ORF">As57867_010581</name>
    <name evidence="3" type="ORF">ASTE57867_10621</name>
</gene>
<organism evidence="3 4">
    <name type="scientific">Aphanomyces stellatus</name>
    <dbReference type="NCBI Taxonomy" id="120398"/>
    <lineage>
        <taxon>Eukaryota</taxon>
        <taxon>Sar</taxon>
        <taxon>Stramenopiles</taxon>
        <taxon>Oomycota</taxon>
        <taxon>Saprolegniomycetes</taxon>
        <taxon>Saprolegniales</taxon>
        <taxon>Verrucalvaceae</taxon>
        <taxon>Aphanomyces</taxon>
    </lineage>
</organism>
<evidence type="ECO:0000256" key="1">
    <source>
        <dbReference type="SAM" id="Phobius"/>
    </source>
</evidence>
<proteinExistence type="predicted"/>
<keyword evidence="1" id="KW-0812">Transmembrane</keyword>
<reference evidence="3 4" key="1">
    <citation type="submission" date="2019-03" db="EMBL/GenBank/DDBJ databases">
        <authorList>
            <person name="Gaulin E."/>
            <person name="Dumas B."/>
        </authorList>
    </citation>
    <scope>NUCLEOTIDE SEQUENCE [LARGE SCALE GENOMIC DNA]</scope>
    <source>
        <strain evidence="3">CBS 568.67</strain>
    </source>
</reference>
<accession>A0A485KRA4</accession>
<sequence length="249" mass="27935">MGRGQRQAFQCYTIAFVVVMLTAVGQEWMAGYVAFSCSGDNGLLRLNIVYALTFQQFLAFHRGECSKKNFMAPHIQTTERLRSTYSHQLADQADKYTRGSHECSHCEARPWLRGPRKFGAQGMLGYHEKATIAGTAKTGAHPDQFFYLHPYLRVFVSTGCNINTKTGTNWEGDGVAPDVQVASSEEGLAVAHAHALKQVLARRWDEWSKKDYMAPYILTLGAKLKEIEDANNCLNVLTNIARRWLHVAC</sequence>
<dbReference type="EMBL" id="VJMH01005221">
    <property type="protein sequence ID" value="KAF0698763.1"/>
    <property type="molecule type" value="Genomic_DNA"/>
</dbReference>
<dbReference type="Gene3D" id="3.90.226.10">
    <property type="entry name" value="2-enoyl-CoA Hydratase, Chain A, domain 1"/>
    <property type="match status" value="1"/>
</dbReference>
<evidence type="ECO:0000313" key="2">
    <source>
        <dbReference type="EMBL" id="KAF0698763.1"/>
    </source>
</evidence>
<dbReference type="AlphaFoldDB" id="A0A485KRA4"/>
<dbReference type="EMBL" id="CAADRA010005242">
    <property type="protein sequence ID" value="VFT87493.1"/>
    <property type="molecule type" value="Genomic_DNA"/>
</dbReference>
<keyword evidence="4" id="KW-1185">Reference proteome</keyword>
<reference evidence="2" key="2">
    <citation type="submission" date="2019-06" db="EMBL/GenBank/DDBJ databases">
        <title>Genomics analysis of Aphanomyces spp. identifies a new class of oomycete effector associated with host adaptation.</title>
        <authorList>
            <person name="Gaulin E."/>
        </authorList>
    </citation>
    <scope>NUCLEOTIDE SEQUENCE</scope>
    <source>
        <strain evidence="2">CBS 578.67</strain>
    </source>
</reference>
<dbReference type="Proteomes" id="UP000332933">
    <property type="component" value="Unassembled WGS sequence"/>
</dbReference>